<reference evidence="1 2" key="1">
    <citation type="submission" date="2020-06" db="EMBL/GenBank/DDBJ databases">
        <authorList>
            <person name="Hwang Y.J."/>
        </authorList>
    </citation>
    <scope>NUCLEOTIDE SEQUENCE [LARGE SCALE GENOMIC DNA]</scope>
    <source>
        <strain evidence="1 2">KUDC8001</strain>
    </source>
</reference>
<keyword evidence="2" id="KW-1185">Reference proteome</keyword>
<name>A0A7L7LA74_9BACT</name>
<dbReference type="AlphaFoldDB" id="A0A7L7LA74"/>
<dbReference type="EMBL" id="CP055153">
    <property type="protein sequence ID" value="QMU29637.1"/>
    <property type="molecule type" value="Genomic_DNA"/>
</dbReference>
<dbReference type="KEGG" id="add:HUW48_17075"/>
<organism evidence="1 2">
    <name type="scientific">Adhaeribacter radiodurans</name>
    <dbReference type="NCBI Taxonomy" id="2745197"/>
    <lineage>
        <taxon>Bacteria</taxon>
        <taxon>Pseudomonadati</taxon>
        <taxon>Bacteroidota</taxon>
        <taxon>Cytophagia</taxon>
        <taxon>Cytophagales</taxon>
        <taxon>Hymenobacteraceae</taxon>
        <taxon>Adhaeribacter</taxon>
    </lineage>
</organism>
<protein>
    <submittedName>
        <fullName evidence="1">Uncharacterized protein</fullName>
    </submittedName>
</protein>
<proteinExistence type="predicted"/>
<evidence type="ECO:0000313" key="2">
    <source>
        <dbReference type="Proteomes" id="UP000514509"/>
    </source>
</evidence>
<accession>A0A7L7LA74</accession>
<dbReference type="RefSeq" id="WP_182412097.1">
    <property type="nucleotide sequence ID" value="NZ_CP055153.1"/>
</dbReference>
<sequence length="80" mass="9195">MKDSPRQTRIEERIEHCTEANGQNLPDFNSMTDEQIKYFIIQDHPDVPLTPADIKITRNGGEINISIINQAGIKMKMRVK</sequence>
<reference evidence="1 2" key="2">
    <citation type="submission" date="2020-08" db="EMBL/GenBank/DDBJ databases">
        <title>Adhaeribacter dokdonensis sp. nov., isolated from the rhizosphere of Elymus tsukushiensis, a plant native to the Dokdo Islands, Republic of Korea.</title>
        <authorList>
            <person name="Ghim S.Y."/>
        </authorList>
    </citation>
    <scope>NUCLEOTIDE SEQUENCE [LARGE SCALE GENOMIC DNA]</scope>
    <source>
        <strain evidence="1 2">KUDC8001</strain>
    </source>
</reference>
<evidence type="ECO:0000313" key="1">
    <source>
        <dbReference type="EMBL" id="QMU29637.1"/>
    </source>
</evidence>
<dbReference type="Proteomes" id="UP000514509">
    <property type="component" value="Chromosome"/>
</dbReference>
<gene>
    <name evidence="1" type="ORF">HUW48_17075</name>
</gene>